<name>A0A8K1FAR9_PYTOL</name>
<evidence type="ECO:0000313" key="3">
    <source>
        <dbReference type="Proteomes" id="UP000794436"/>
    </source>
</evidence>
<sequence length="131" mass="14577">MIASMFAVAAVCAMSILGSATAQDLNEPARAPAVHTEAEMPQDITLTGEKGAVIDPDNDDVTTEQGVVGGGGGRVIPGGGYVTYRYRYYVPRFRGGYYGWRYPLPYWYRHGRRFYGRACPYGRVYGDYYYC</sequence>
<keyword evidence="1" id="KW-0732">Signal</keyword>
<dbReference type="AlphaFoldDB" id="A0A8K1FAR9"/>
<feature type="chain" id="PRO_5035477709" evidence="1">
    <location>
        <begin position="23"/>
        <end position="131"/>
    </location>
</feature>
<organism evidence="2 3">
    <name type="scientific">Pythium oligandrum</name>
    <name type="common">Mycoparasitic fungus</name>
    <dbReference type="NCBI Taxonomy" id="41045"/>
    <lineage>
        <taxon>Eukaryota</taxon>
        <taxon>Sar</taxon>
        <taxon>Stramenopiles</taxon>
        <taxon>Oomycota</taxon>
        <taxon>Peronosporomycetes</taxon>
        <taxon>Pythiales</taxon>
        <taxon>Pythiaceae</taxon>
        <taxon>Pythium</taxon>
    </lineage>
</organism>
<protein>
    <submittedName>
        <fullName evidence="2">Uncharacterized protein</fullName>
    </submittedName>
</protein>
<dbReference type="Proteomes" id="UP000794436">
    <property type="component" value="Unassembled WGS sequence"/>
</dbReference>
<reference evidence="2" key="1">
    <citation type="submission" date="2019-03" db="EMBL/GenBank/DDBJ databases">
        <title>Long read genome sequence of the mycoparasitic Pythium oligandrum ATCC 38472 isolated from sugarbeet rhizosphere.</title>
        <authorList>
            <person name="Gaulin E."/>
        </authorList>
    </citation>
    <scope>NUCLEOTIDE SEQUENCE</scope>
    <source>
        <strain evidence="2">ATCC 38472_TT</strain>
    </source>
</reference>
<accession>A0A8K1FAR9</accession>
<proteinExistence type="predicted"/>
<dbReference type="EMBL" id="SPLM01000145">
    <property type="protein sequence ID" value="TMW56505.1"/>
    <property type="molecule type" value="Genomic_DNA"/>
</dbReference>
<gene>
    <name evidence="2" type="ORF">Poli38472_006515</name>
</gene>
<evidence type="ECO:0000313" key="2">
    <source>
        <dbReference type="EMBL" id="TMW56505.1"/>
    </source>
</evidence>
<comment type="caution">
    <text evidence="2">The sequence shown here is derived from an EMBL/GenBank/DDBJ whole genome shotgun (WGS) entry which is preliminary data.</text>
</comment>
<feature type="signal peptide" evidence="1">
    <location>
        <begin position="1"/>
        <end position="22"/>
    </location>
</feature>
<keyword evidence="3" id="KW-1185">Reference proteome</keyword>
<evidence type="ECO:0000256" key="1">
    <source>
        <dbReference type="SAM" id="SignalP"/>
    </source>
</evidence>